<proteinExistence type="predicted"/>
<reference evidence="1" key="1">
    <citation type="submission" date="2021-05" db="EMBL/GenBank/DDBJ databases">
        <authorList>
            <person name="Pan Q."/>
            <person name="Jouanno E."/>
            <person name="Zahm M."/>
            <person name="Klopp C."/>
            <person name="Cabau C."/>
            <person name="Louis A."/>
            <person name="Berthelot C."/>
            <person name="Parey E."/>
            <person name="Roest Crollius H."/>
            <person name="Montfort J."/>
            <person name="Robinson-Rechavi M."/>
            <person name="Bouchez O."/>
            <person name="Lampietro C."/>
            <person name="Lopez Roques C."/>
            <person name="Donnadieu C."/>
            <person name="Postlethwait J."/>
            <person name="Bobe J."/>
            <person name="Dillon D."/>
            <person name="Chandos A."/>
            <person name="von Hippel F."/>
            <person name="Guiguen Y."/>
        </authorList>
    </citation>
    <scope>NUCLEOTIDE SEQUENCE</scope>
    <source>
        <strain evidence="1">YG-Jan2019</strain>
    </source>
</reference>
<evidence type="ECO:0000313" key="1">
    <source>
        <dbReference type="EMBL" id="KAJ8007225.1"/>
    </source>
</evidence>
<dbReference type="Proteomes" id="UP001157502">
    <property type="component" value="Chromosome 9"/>
</dbReference>
<protein>
    <submittedName>
        <fullName evidence="1">Uncharacterized protein</fullName>
    </submittedName>
</protein>
<gene>
    <name evidence="1" type="ORF">DPEC_G00115320</name>
</gene>
<dbReference type="EMBL" id="CM055736">
    <property type="protein sequence ID" value="KAJ8007225.1"/>
    <property type="molecule type" value="Genomic_DNA"/>
</dbReference>
<sequence>MDEEIGRTTPGVPVDPEPQNVSNEDGIQERGKWANKTEFLLSMAGEIIGLGNVWRFPYLCYKNGGGVFFIPYFVFLFFCGIPVFFLETALGQYTSEGGITSWRKICPMFEGVGMASQVIVAYLNIYYIVVLAWGLFYLFNSFRNPLSWSTCDNYWNTENCYNYDTVNFHLPDSNCSFLHNQTAFSNESLKIRSPEEEFWVHRVLRTTGMSLGAVQWDLGLCLLLAWIICYFCIWKGVKSTGKVVYFTATFPYLMLILLFIRGVTLPGAGEGLKYYLWPQMNKILDPAVWRDAGTQVFFSYAVCQGVLTSLGSYNQYNNNCYKDCVALCILNSATSIFAGFAVFSVLGFMAHSLNMDINTVVEGGPGLAFIAYPKAVSLLPGAQFWAILFFFMIIFLGLDSQFVCVESLATAITDLFPATLRRPGRREVLVLAIAVVCFLLGLPLISENGIVLFMLIDTYGPSGISLLFIACFECIAVGWVYGTARLRCKPFP</sequence>
<accession>A0ACC2GUX1</accession>
<keyword evidence="2" id="KW-1185">Reference proteome</keyword>
<comment type="caution">
    <text evidence="1">The sequence shown here is derived from an EMBL/GenBank/DDBJ whole genome shotgun (WGS) entry which is preliminary data.</text>
</comment>
<organism evidence="1 2">
    <name type="scientific">Dallia pectoralis</name>
    <name type="common">Alaska blackfish</name>
    <dbReference type="NCBI Taxonomy" id="75939"/>
    <lineage>
        <taxon>Eukaryota</taxon>
        <taxon>Metazoa</taxon>
        <taxon>Chordata</taxon>
        <taxon>Craniata</taxon>
        <taxon>Vertebrata</taxon>
        <taxon>Euteleostomi</taxon>
        <taxon>Actinopterygii</taxon>
        <taxon>Neopterygii</taxon>
        <taxon>Teleostei</taxon>
        <taxon>Protacanthopterygii</taxon>
        <taxon>Esociformes</taxon>
        <taxon>Umbridae</taxon>
        <taxon>Dallia</taxon>
    </lineage>
</organism>
<name>A0ACC2GUX1_DALPE</name>
<evidence type="ECO:0000313" key="2">
    <source>
        <dbReference type="Proteomes" id="UP001157502"/>
    </source>
</evidence>